<evidence type="ECO:0000313" key="3">
    <source>
        <dbReference type="EMBL" id="CAH0551914.1"/>
    </source>
</evidence>
<feature type="domain" description="SAYSvFN" evidence="2">
    <location>
        <begin position="61"/>
        <end position="127"/>
    </location>
</feature>
<keyword evidence="1" id="KW-0472">Membrane</keyword>
<reference evidence="3" key="1">
    <citation type="submission" date="2021-12" db="EMBL/GenBank/DDBJ databases">
        <authorList>
            <person name="King R."/>
        </authorList>
    </citation>
    <scope>NUCLEOTIDE SEQUENCE</scope>
</reference>
<keyword evidence="1" id="KW-1133">Transmembrane helix</keyword>
<dbReference type="OrthoDB" id="71310at2759"/>
<sequence length="135" mass="15603">MSVFKTKPKNEEKKNDEVLLIQPEHISDEEPVSEDDNESVDSTINCNNYSYMKWVLYLLTFLLWVTTYVIFIKLAFGSVNFVVSMLVFMYVNTGKRKRGEVSAYSVFNKDCKSIDGTLKAEQFEREIRYGAGSLQ</sequence>
<keyword evidence="1" id="KW-0812">Transmembrane</keyword>
<evidence type="ECO:0000256" key="1">
    <source>
        <dbReference type="SAM" id="Phobius"/>
    </source>
</evidence>
<proteinExistence type="predicted"/>
<protein>
    <recommendedName>
        <fullName evidence="2">SAYSvFN domain-containing protein</fullName>
    </recommendedName>
</protein>
<keyword evidence="4" id="KW-1185">Reference proteome</keyword>
<dbReference type="AlphaFoldDB" id="A0A9P0B097"/>
<evidence type="ECO:0000259" key="2">
    <source>
        <dbReference type="Pfam" id="PF10260"/>
    </source>
</evidence>
<name>A0A9P0B097_BRAAE</name>
<dbReference type="InterPro" id="IPR019387">
    <property type="entry name" value="SAYSvFN_dom"/>
</dbReference>
<dbReference type="Pfam" id="PF10260">
    <property type="entry name" value="SAYSvFN"/>
    <property type="match status" value="1"/>
</dbReference>
<dbReference type="PANTHER" id="PTHR13527:SF0">
    <property type="entry name" value="SAYSVFN DOMAIN-CONTAINING PROTEIN 1"/>
    <property type="match status" value="1"/>
</dbReference>
<organism evidence="3 4">
    <name type="scientific">Brassicogethes aeneus</name>
    <name type="common">Rape pollen beetle</name>
    <name type="synonym">Meligethes aeneus</name>
    <dbReference type="NCBI Taxonomy" id="1431903"/>
    <lineage>
        <taxon>Eukaryota</taxon>
        <taxon>Metazoa</taxon>
        <taxon>Ecdysozoa</taxon>
        <taxon>Arthropoda</taxon>
        <taxon>Hexapoda</taxon>
        <taxon>Insecta</taxon>
        <taxon>Pterygota</taxon>
        <taxon>Neoptera</taxon>
        <taxon>Endopterygota</taxon>
        <taxon>Coleoptera</taxon>
        <taxon>Polyphaga</taxon>
        <taxon>Cucujiformia</taxon>
        <taxon>Nitidulidae</taxon>
        <taxon>Meligethinae</taxon>
        <taxon>Brassicogethes</taxon>
    </lineage>
</organism>
<dbReference type="EMBL" id="OV121133">
    <property type="protein sequence ID" value="CAH0551914.1"/>
    <property type="molecule type" value="Genomic_DNA"/>
</dbReference>
<feature type="transmembrane region" description="Helical" evidence="1">
    <location>
        <begin position="55"/>
        <end position="88"/>
    </location>
</feature>
<dbReference type="PANTHER" id="PTHR13527">
    <property type="entry name" value="SAYSVFN DOMAIN-CONTAINING PROTEIN 1"/>
    <property type="match status" value="1"/>
</dbReference>
<gene>
    <name evidence="3" type="ORF">MELIAE_LOCUS4431</name>
</gene>
<accession>A0A9P0B097</accession>
<dbReference type="Proteomes" id="UP001154078">
    <property type="component" value="Chromosome 2"/>
</dbReference>
<evidence type="ECO:0000313" key="4">
    <source>
        <dbReference type="Proteomes" id="UP001154078"/>
    </source>
</evidence>
<dbReference type="InterPro" id="IPR039159">
    <property type="entry name" value="SAYSD1"/>
</dbReference>